<evidence type="ECO:0000256" key="3">
    <source>
        <dbReference type="SAM" id="Phobius"/>
    </source>
</evidence>
<keyword evidence="3" id="KW-1133">Transmembrane helix</keyword>
<dbReference type="InterPro" id="IPR001314">
    <property type="entry name" value="Peptidase_S1A"/>
</dbReference>
<sequence length="365" mass="41135">LVYARLPPGILGKIFLKMQILYFAGIIALLFVHFSSLVMGCYEHQSCLTTRNRLGSYVTRDVYRQMAKESQDICLGACNYNKSTQLICCAYRDEPADRRISHIQCDIDHTRYHLIFHGKLAERNEFPFMGAIGWRDLFAVNRTTYKCGGTLIDRRYLLTAAHCLFHSNEPPIVVRPGGFNLTDAHAKDFEIDEIYIHPGYEYPSAYNDIAIIRMKEPYYAESFENTGPACTWALPLFAANVTAIGYGSTRFAGLASDSLMKTNLTILTNEECGKYYEQDDDLLYHGIIHSQLCANDTVGMSDTCQGDSGGPIIMYRTDDDENVGYFYEMPYVVGITSFGNGCGSGVPGVYTRVASYIDWIEKIVY</sequence>
<protein>
    <submittedName>
        <fullName evidence="5">Serine protease snake</fullName>
    </submittedName>
</protein>
<name>A0A034WLR8_BACDO</name>
<dbReference type="PANTHER" id="PTHR24260">
    <property type="match status" value="1"/>
</dbReference>
<keyword evidence="2 5" id="KW-0645">Protease</keyword>
<dbReference type="PRINTS" id="PR00722">
    <property type="entry name" value="CHYMOTRYPSIN"/>
</dbReference>
<evidence type="ECO:0000256" key="1">
    <source>
        <dbReference type="ARBA" id="ARBA00023157"/>
    </source>
</evidence>
<organism evidence="5">
    <name type="scientific">Bactrocera dorsalis</name>
    <name type="common">Oriental fruit fly</name>
    <name type="synonym">Dacus dorsalis</name>
    <dbReference type="NCBI Taxonomy" id="27457"/>
    <lineage>
        <taxon>Eukaryota</taxon>
        <taxon>Metazoa</taxon>
        <taxon>Ecdysozoa</taxon>
        <taxon>Arthropoda</taxon>
        <taxon>Hexapoda</taxon>
        <taxon>Insecta</taxon>
        <taxon>Pterygota</taxon>
        <taxon>Neoptera</taxon>
        <taxon>Endopterygota</taxon>
        <taxon>Diptera</taxon>
        <taxon>Brachycera</taxon>
        <taxon>Muscomorpha</taxon>
        <taxon>Tephritoidea</taxon>
        <taxon>Tephritidae</taxon>
        <taxon>Bactrocera</taxon>
        <taxon>Bactrocera</taxon>
    </lineage>
</organism>
<evidence type="ECO:0000313" key="5">
    <source>
        <dbReference type="EMBL" id="JAC56526.1"/>
    </source>
</evidence>
<dbReference type="InterPro" id="IPR051333">
    <property type="entry name" value="CLIP_Serine_Protease"/>
</dbReference>
<dbReference type="EMBL" id="GAKP01002426">
    <property type="protein sequence ID" value="JAC56526.1"/>
    <property type="molecule type" value="Transcribed_RNA"/>
</dbReference>
<dbReference type="PROSITE" id="PS00135">
    <property type="entry name" value="TRYPSIN_SER"/>
    <property type="match status" value="1"/>
</dbReference>
<dbReference type="PROSITE" id="PS00134">
    <property type="entry name" value="TRYPSIN_HIS"/>
    <property type="match status" value="1"/>
</dbReference>
<dbReference type="PROSITE" id="PS50240">
    <property type="entry name" value="TRYPSIN_DOM"/>
    <property type="match status" value="1"/>
</dbReference>
<evidence type="ECO:0000256" key="2">
    <source>
        <dbReference type="RuleBase" id="RU363034"/>
    </source>
</evidence>
<keyword evidence="3" id="KW-0812">Transmembrane</keyword>
<dbReference type="PANTHER" id="PTHR24260:SF135">
    <property type="entry name" value="CLIP DOMAIN-CONTAINING SERINE PROTEASE-RELATED"/>
    <property type="match status" value="1"/>
</dbReference>
<dbReference type="GO" id="GO:0004252">
    <property type="term" value="F:serine-type endopeptidase activity"/>
    <property type="evidence" value="ECO:0007669"/>
    <property type="project" value="InterPro"/>
</dbReference>
<dbReference type="OrthoDB" id="10004439at2759"/>
<dbReference type="SUPFAM" id="SSF50494">
    <property type="entry name" value="Trypsin-like serine proteases"/>
    <property type="match status" value="1"/>
</dbReference>
<dbReference type="InterPro" id="IPR018114">
    <property type="entry name" value="TRYPSIN_HIS"/>
</dbReference>
<dbReference type="InterPro" id="IPR033116">
    <property type="entry name" value="TRYPSIN_SER"/>
</dbReference>
<accession>A0A034WLR8</accession>
<dbReference type="Pfam" id="PF00089">
    <property type="entry name" value="Trypsin"/>
    <property type="match status" value="1"/>
</dbReference>
<feature type="domain" description="Peptidase S1" evidence="4">
    <location>
        <begin position="115"/>
        <end position="365"/>
    </location>
</feature>
<keyword evidence="2" id="KW-0378">Hydrolase</keyword>
<reference evidence="5" key="1">
    <citation type="journal article" date="2014" name="BMC Genomics">
        <title>Characterizing the developmental transcriptome of the oriental fruit fly, Bactrocera dorsalis (Diptera: Tephritidae) through comparative genomic analysis with Drosophila melanogaster utilizing modENCODE datasets.</title>
        <authorList>
            <person name="Geib S.M."/>
            <person name="Calla B."/>
            <person name="Hall B."/>
            <person name="Hou S."/>
            <person name="Manoukis N.C."/>
        </authorList>
    </citation>
    <scope>NUCLEOTIDE SEQUENCE</scope>
    <source>
        <strain evidence="5">Punador</strain>
    </source>
</reference>
<dbReference type="Gene3D" id="2.40.10.10">
    <property type="entry name" value="Trypsin-like serine proteases"/>
    <property type="match status" value="1"/>
</dbReference>
<evidence type="ECO:0000259" key="4">
    <source>
        <dbReference type="PROSITE" id="PS50240"/>
    </source>
</evidence>
<dbReference type="CDD" id="cd00190">
    <property type="entry name" value="Tryp_SPc"/>
    <property type="match status" value="1"/>
</dbReference>
<dbReference type="AlphaFoldDB" id="A0A034WLR8"/>
<dbReference type="SMART" id="SM00020">
    <property type="entry name" value="Tryp_SPc"/>
    <property type="match status" value="1"/>
</dbReference>
<keyword evidence="2" id="KW-0720">Serine protease</keyword>
<proteinExistence type="predicted"/>
<dbReference type="InterPro" id="IPR043504">
    <property type="entry name" value="Peptidase_S1_PA_chymotrypsin"/>
</dbReference>
<dbReference type="GO" id="GO:0006508">
    <property type="term" value="P:proteolysis"/>
    <property type="evidence" value="ECO:0007669"/>
    <property type="project" value="UniProtKB-KW"/>
</dbReference>
<feature type="transmembrane region" description="Helical" evidence="3">
    <location>
        <begin position="20"/>
        <end position="39"/>
    </location>
</feature>
<gene>
    <name evidence="5" type="primary">SNAK</name>
</gene>
<dbReference type="InterPro" id="IPR009003">
    <property type="entry name" value="Peptidase_S1_PA"/>
</dbReference>
<keyword evidence="3" id="KW-0472">Membrane</keyword>
<dbReference type="InterPro" id="IPR001254">
    <property type="entry name" value="Trypsin_dom"/>
</dbReference>
<feature type="non-terminal residue" evidence="5">
    <location>
        <position position="1"/>
    </location>
</feature>
<keyword evidence="1" id="KW-1015">Disulfide bond</keyword>